<accession>A0ABR2GXQ4</accession>
<dbReference type="Pfam" id="PF10416">
    <property type="entry name" value="IBD"/>
    <property type="match status" value="1"/>
</dbReference>
<proteinExistence type="predicted"/>
<organism evidence="2 3">
    <name type="scientific">Tritrichomonas musculus</name>
    <dbReference type="NCBI Taxonomy" id="1915356"/>
    <lineage>
        <taxon>Eukaryota</taxon>
        <taxon>Metamonada</taxon>
        <taxon>Parabasalia</taxon>
        <taxon>Tritrichomonadida</taxon>
        <taxon>Tritrichomonadidae</taxon>
        <taxon>Tritrichomonas</taxon>
    </lineage>
</organism>
<gene>
    <name evidence="2" type="ORF">M9Y10_032749</name>
</gene>
<feature type="domain" description="Initiator binding" evidence="1">
    <location>
        <begin position="68"/>
        <end position="154"/>
    </location>
</feature>
<dbReference type="InterPro" id="IPR036388">
    <property type="entry name" value="WH-like_DNA-bd_sf"/>
</dbReference>
<dbReference type="InterPro" id="IPR018845">
    <property type="entry name" value="Initiator-bd"/>
</dbReference>
<keyword evidence="3" id="KW-1185">Reference proteome</keyword>
<protein>
    <recommendedName>
        <fullName evidence="1">Initiator binding domain-containing protein</fullName>
    </recommendedName>
</protein>
<evidence type="ECO:0000259" key="1">
    <source>
        <dbReference type="Pfam" id="PF10416"/>
    </source>
</evidence>
<sequence length="201" mass="23054">MEETPPQLAPIQLPLNRSLSFSTPVLIPVRPNRELTFEEACSDPNFTVSPIHAGFIPRNAWGNQPIAFGLLVATFFRKRNSMHCKFPFKLYNSLRLTYTCPAFYKYIGTRWITESVFIVDKLIFAKLLGVRSIDGSFFHQQGNFPSHGFEELQFVQAQKIAHEQGIGDFDPTNLRFLRHTSGRFSIHSTEADIFQLKWTKA</sequence>
<reference evidence="2 3" key="1">
    <citation type="submission" date="2024-04" db="EMBL/GenBank/DDBJ databases">
        <title>Tritrichomonas musculus Genome.</title>
        <authorList>
            <person name="Alves-Ferreira E."/>
            <person name="Grigg M."/>
            <person name="Lorenzi H."/>
            <person name="Galac M."/>
        </authorList>
    </citation>
    <scope>NUCLEOTIDE SEQUENCE [LARGE SCALE GENOMIC DNA]</scope>
    <source>
        <strain evidence="2 3">EAF2021</strain>
    </source>
</reference>
<name>A0ABR2GXQ4_9EUKA</name>
<dbReference type="Proteomes" id="UP001470230">
    <property type="component" value="Unassembled WGS sequence"/>
</dbReference>
<dbReference type="Gene3D" id="1.10.10.10">
    <property type="entry name" value="Winged helix-like DNA-binding domain superfamily/Winged helix DNA-binding domain"/>
    <property type="match status" value="1"/>
</dbReference>
<dbReference type="EMBL" id="JAPFFF010000054">
    <property type="protein sequence ID" value="KAK8838710.1"/>
    <property type="molecule type" value="Genomic_DNA"/>
</dbReference>
<evidence type="ECO:0000313" key="2">
    <source>
        <dbReference type="EMBL" id="KAK8838710.1"/>
    </source>
</evidence>
<comment type="caution">
    <text evidence="2">The sequence shown here is derived from an EMBL/GenBank/DDBJ whole genome shotgun (WGS) entry which is preliminary data.</text>
</comment>
<evidence type="ECO:0000313" key="3">
    <source>
        <dbReference type="Proteomes" id="UP001470230"/>
    </source>
</evidence>